<gene>
    <name evidence="2" type="ORF">GMRT_13973</name>
</gene>
<sequence>MRQFVFQVGDRCSNAPIDFGPCKIGSSVTASVQFMSRLPTSIQVKLANIPQCVTVSARQFVLSSSSKFDIRFTWTSGEAKFQLLNASISVIVSKMTQTLVLLGLATEKELNIFHSSMNERLYERISLRPITFFLHTPIGINKPRDTFIPGGDQEETDGLELLSHRDVYDRLMDRTSTLLNRFTNSLLHTSYVLGYELFSPEFVERRLPVILNEAYRRYSEAIPAIYKKVGFRHDLAGPSDQKCRDTLVPGFISIDGAVFRLVCASLYKFTPNLAELLGFVPLHTSTTTLEVPQEEIAKQLFYDGLPKVSNRTLTNEDRKQNKDANIRFFIRILTFLDLCVTVHQASGIHRPLQRSITLVQKTKNNRVTRSFTEFFNSYYSIVGTTGCLSTLLHGFGFTWFNPDEDEPRMITHAMPPILTANIANFRSLLPHCLLHMTHGRGYDTSALILPTNNYDDILHNMRVFLLFVWQHRLTLDPYGTRLVHLTSLSPTNLKKVVVSLIKENQMTGLLCSEKLLLSSVNGKLPGSVIDLCCQNILAKLKFLFDQDVSPVVVSIDRMYERIRQRLRMQRASLDSLHALDSLLQGQQVSTGGAPRPCTLLTVLELHLENENHTEFLLLALQMLALLHGCDLMNMIFELNDCMNSGILLLFIIRTILPEGLKDVPGSSLFSFESNLDLEDSSDIHVSDLQAWSQGSLGPNSSAHRPSVMRTRTSGAQRMTLSDILRKCSEADVLQKPMLIPHQYSFVECHALFLTTVSRHREALEAWDYPLAQEIFCDQNRLLDVQPVFHYFDEKVSQTRYFFSLFRFVDAYTRSMGSEIPNTTIITYYISMLVVATVVSLKASTLEHFRANLLHVCSEEDRFRRFLGRFGEQMEEYRAHEQIDQGILLIQAVARRFLARRSFVRIKLAALIIQHNWRISLYGAHRYLNGEMARRNLFERDLLLGRRHRDPLSSVGGRQVLLAAVRIQRHYRAQRLSEVAVDIRLYVQTKRAMSEYLYIFDGALQIQRAARLRLLRRFASLASSVALPWTDLRRMLPTALLGVPASVGIRVTLSMTIRALHRTLQVQRLAVARIVSIYRGYHVRSSIRRMLSALLLEGSYAERRRFLAAITPYIRFHPVEIVKLLISRNISEQDKDYVLTTFATEAELVLRHVTSIQTRVRAWGQRVRFGICCTLVNAVIPNVDGGEEMPFKRSLLRRAVQRLFEPATPQTLADLIPYLQKTILRDALSVLAIQGAARGYRIRTLLSHVRRAANNDFILVRLAVLNNFNFQAVLDAASVIVLYLCTRRQRICFKEALKRWDPIVQTYLIGNEAFGRVYTANGVHEAESRLLAAACCLQAWERGSILRANVKSACALLPLLLRYDIVCFGLYFMPNSFRDVVLPATVSVVVEIQYAARRYLGRRRLRLLKAFLQELAAAVPSSWTIDKTVLAFLPNCTLSEQFASIHPLLKSVVLIQAMMRMRTARLRYTRVLIPAVVRIQAAFRGYVDREVLRIVLGGGGVMKEFFLSSPSSRQNITLWRRKLVEQDAQIMISANARGFIVRKRMLYARRKALTHIIFQVLWRNIGRKTLYAPMLLVTDQVYELIRGAACSIQTIARGVATRKVLQIIPKEVLKLLEVKGLTQVSAALAQADRIIQAAKTLQAYARGYLYRKKYSFLRAAHLIYPCHVGQLLSGKRLETLTFDGLMDQLASFDRGVSCIKQAIAHALLRRNTRAFVLLKDSYPVLRQLSSAFVLFALAGDDPLDLLRLRSFALLKLKDFAHNLDLIQAIVLGYIIRLSYRKIRHSPDLGNVVIRILGASIMYRPYSFIRTARKMEGGALLLQSRARGIRTRAMIFIRDQELSGAGLSGDPVLRKLLVLNQQARMGDYLSAALTIQAHYRGLCVRRNLGRVPMELLTLLPAGCDLIHAFMLDKQVHVILEAVISIQRAARAHLLFSRKAALKHAAAVLGVLPEDALRLLGSNTRTFELTTRSRTLLQRVARIQAGARGYNVRTSFFLGKELVSRGAVLPTLGLKYSCYLAADNRGVEISRLFQIPTAILNGLVEIDGAGTIIAGALSGWHVRHSLAPLRALDRSLASLILESTESSLSRGNILLRLSAIESAASIIQRAFRCFSARRTRYLIRAVAERDSVYGSLLLNHRLKAPIPWPPVPAQTIQYMIRRRSRSLHQEKASAFGTWNFSDEELLSDKAFERRKRLLQTAATRIQYEYYVYRMHLTLRQLSDGDERVSAYIVAQAVLQLSSLPLDDLPGQHTRALMRFFAHRALPPYLLLDSFDNLLSIVKRVQAWVRGLRTRRAYSLLEELVGWGIPASLLIKPGRELPTAEEITLVAGDIYKSAIRIQAAFRGAMVRLAGRHCPKKYQGIVPDHVLRAGDVQVQEYCTRIDYAQTILAAAARGFLVRRRFWMLHSVSGFPEPDRMVSVLISARMFWAQYRLASAALTVQRIARSKLTRISLSAAVPLGVHWYLPQALMSSPTNCFLLSQLLTDSTITLQTYIRGYLTRRSVAYVRQKLTPQTAILLPKGINYCSYLEVCVAVTAIIRATHVIQLQGRRYLAGITREILAKAGVGPTISKGISPTHPTKVAAELDRLLRALCVIQGAVRKYLGRRIDNTILEALEPFGLQHDTAMAQLVHALDSSKSIPDTVRRISCAAIVIQKYYRGYEIYKKASLCRAHGIRYTRHVPSVLRCTVLLQAQFRGALVRKALRQRAEERGPGDVSIKDITPPLQTSSTERAVCTIQQYARGFLVRRQIGSLLRLFESITNLHTMLRSKAAIPPLTSYRILKNAVNDVRVCLAALSIQSALRSRKTFRDLPSAPQRKLSGINKRLRVSMASVDKTKTLGKQLLVHRAILYKADYPHTNPRSIVKLNGYCALYSPSILYIFSRDFCETVASVIRNTITTPIIQHYAIFHDACELLYRMLAYNRFTYSFDGQDMTNLNVAILPSPAKILNAQTQAYTSELIDRRLPILELPDVLIQAIEFHKKNEEARTVAVRLLQFLLQHLGETIYQVLIEKDSLERLVAEGIVIV</sequence>
<dbReference type="PANTHER" id="PTHR22590:SF5">
    <property type="entry name" value="MYOSIN MOTOR DOMAIN-CONTAINING PROTEIN"/>
    <property type="match status" value="1"/>
</dbReference>
<dbReference type="PROSITE" id="PS50096">
    <property type="entry name" value="IQ"/>
    <property type="match status" value="11"/>
</dbReference>
<keyword evidence="1" id="KW-0677">Repeat</keyword>
<dbReference type="PANTHER" id="PTHR22590">
    <property type="entry name" value="MYOSIN MOTOR DOMAIN-CONTAINING PROTEIN"/>
    <property type="match status" value="1"/>
</dbReference>
<accession>A0A4Z1SUU3</accession>
<dbReference type="Pfam" id="PF00612">
    <property type="entry name" value="IQ"/>
    <property type="match status" value="8"/>
</dbReference>
<dbReference type="EMBL" id="VDLU01000001">
    <property type="protein sequence ID" value="TNJ29584.1"/>
    <property type="molecule type" value="Genomic_DNA"/>
</dbReference>
<dbReference type="Gene3D" id="1.20.5.190">
    <property type="match status" value="3"/>
</dbReference>
<evidence type="ECO:0000313" key="3">
    <source>
        <dbReference type="Proteomes" id="UP000315496"/>
    </source>
</evidence>
<keyword evidence="3" id="KW-1185">Reference proteome</keyword>
<dbReference type="SMART" id="SM00015">
    <property type="entry name" value="IQ"/>
    <property type="match status" value="23"/>
</dbReference>
<dbReference type="InterPro" id="IPR000048">
    <property type="entry name" value="IQ_motif_EF-hand-BS"/>
</dbReference>
<dbReference type="Proteomes" id="UP000315496">
    <property type="component" value="Chromosome 1"/>
</dbReference>
<name>A0A4Z1SUU3_GIAMU</name>
<proteinExistence type="predicted"/>
<dbReference type="InterPro" id="IPR052318">
    <property type="entry name" value="CellDiv_DevSignal_Domain"/>
</dbReference>
<organism evidence="2 3">
    <name type="scientific">Giardia muris</name>
    <dbReference type="NCBI Taxonomy" id="5742"/>
    <lineage>
        <taxon>Eukaryota</taxon>
        <taxon>Metamonada</taxon>
        <taxon>Diplomonadida</taxon>
        <taxon>Hexamitidae</taxon>
        <taxon>Giardiinae</taxon>
        <taxon>Giardia</taxon>
    </lineage>
</organism>
<evidence type="ECO:0000313" key="2">
    <source>
        <dbReference type="EMBL" id="TNJ29584.1"/>
    </source>
</evidence>
<protein>
    <submittedName>
        <fullName evidence="2">IQ calmodulin-binding motif-containing protein</fullName>
    </submittedName>
</protein>
<comment type="caution">
    <text evidence="2">The sequence shown here is derived from an EMBL/GenBank/DDBJ whole genome shotgun (WGS) entry which is preliminary data.</text>
</comment>
<dbReference type="OrthoDB" id="6108017at2759"/>
<reference evidence="2 3" key="1">
    <citation type="submission" date="2019-05" db="EMBL/GenBank/DDBJ databases">
        <title>The compact genome of Giardia muris reveals important steps in the evolution of intestinal protozoan parasites.</title>
        <authorList>
            <person name="Xu F."/>
            <person name="Jimenez-Gonzalez A."/>
            <person name="Einarsson E."/>
            <person name="Astvaldsson A."/>
            <person name="Peirasmaki D."/>
            <person name="Eckmann L."/>
            <person name="Andersson J.O."/>
            <person name="Svard S.G."/>
            <person name="Jerlstrom-Hultqvist J."/>
        </authorList>
    </citation>
    <scope>NUCLEOTIDE SEQUENCE [LARGE SCALE GENOMIC DNA]</scope>
    <source>
        <strain evidence="2 3">Roberts-Thomson</strain>
    </source>
</reference>
<evidence type="ECO:0000256" key="1">
    <source>
        <dbReference type="ARBA" id="ARBA00022737"/>
    </source>
</evidence>
<dbReference type="VEuPathDB" id="GiardiaDB:GMRT_13973"/>